<dbReference type="NCBIfam" id="TIGR00021">
    <property type="entry name" value="rpiA"/>
    <property type="match status" value="1"/>
</dbReference>
<dbReference type="SUPFAM" id="SSF100950">
    <property type="entry name" value="NagB/RpiA/CoA transferase-like"/>
    <property type="match status" value="1"/>
</dbReference>
<dbReference type="Proteomes" id="UP001167796">
    <property type="component" value="Unassembled WGS sequence"/>
</dbReference>
<organism evidence="3 4">
    <name type="scientific">Hymenobacter mellowenesis</name>
    <dbReference type="NCBI Taxonomy" id="3063995"/>
    <lineage>
        <taxon>Bacteria</taxon>
        <taxon>Pseudomonadati</taxon>
        <taxon>Bacteroidota</taxon>
        <taxon>Cytophagia</taxon>
        <taxon>Cytophagales</taxon>
        <taxon>Hymenobacteraceae</taxon>
        <taxon>Hymenobacter</taxon>
    </lineage>
</organism>
<comment type="caution">
    <text evidence="3">The sequence shown here is derived from an EMBL/GenBank/DDBJ whole genome shotgun (WGS) entry which is preliminary data.</text>
</comment>
<reference evidence="3" key="1">
    <citation type="submission" date="2023-07" db="EMBL/GenBank/DDBJ databases">
        <authorList>
            <person name="Kim M.K."/>
        </authorList>
    </citation>
    <scope>NUCLEOTIDE SEQUENCE</scope>
    <source>
        <strain evidence="3">M29</strain>
    </source>
</reference>
<dbReference type="Gene3D" id="3.30.70.260">
    <property type="match status" value="1"/>
</dbReference>
<feature type="binding site" evidence="2">
    <location>
        <position position="133"/>
    </location>
    <ligand>
        <name>substrate</name>
    </ligand>
</feature>
<dbReference type="HAMAP" id="MF_00170">
    <property type="entry name" value="Rib_5P_isom_A"/>
    <property type="match status" value="1"/>
</dbReference>
<proteinExistence type="inferred from homology"/>
<comment type="catalytic activity">
    <reaction evidence="2">
        <text>aldehydo-D-ribose 5-phosphate = D-ribulose 5-phosphate</text>
        <dbReference type="Rhea" id="RHEA:14657"/>
        <dbReference type="ChEBI" id="CHEBI:58121"/>
        <dbReference type="ChEBI" id="CHEBI:58273"/>
        <dbReference type="EC" id="5.3.1.6"/>
    </reaction>
</comment>
<feature type="active site" description="Proton acceptor" evidence="2">
    <location>
        <position position="115"/>
    </location>
</feature>
<name>A0ABT9A9B1_9BACT</name>
<gene>
    <name evidence="2 3" type="primary">rpiA</name>
    <name evidence="3" type="ORF">Q5H92_08690</name>
</gene>
<dbReference type="RefSeq" id="WP_305011119.1">
    <property type="nucleotide sequence ID" value="NZ_JAUQSX010000004.1"/>
</dbReference>
<dbReference type="NCBIfam" id="NF001924">
    <property type="entry name" value="PRK00702.1"/>
    <property type="match status" value="1"/>
</dbReference>
<dbReference type="EMBL" id="JAUQSX010000004">
    <property type="protein sequence ID" value="MDO7846431.1"/>
    <property type="molecule type" value="Genomic_DNA"/>
</dbReference>
<evidence type="ECO:0000256" key="2">
    <source>
        <dbReference type="HAMAP-Rule" id="MF_00170"/>
    </source>
</evidence>
<dbReference type="PANTHER" id="PTHR11934:SF0">
    <property type="entry name" value="RIBOSE-5-PHOSPHATE ISOMERASE"/>
    <property type="match status" value="1"/>
</dbReference>
<dbReference type="EC" id="5.3.1.6" evidence="2"/>
<comment type="subunit">
    <text evidence="2">Homodimer.</text>
</comment>
<dbReference type="GO" id="GO:0004751">
    <property type="term" value="F:ribose-5-phosphate isomerase activity"/>
    <property type="evidence" value="ECO:0007669"/>
    <property type="project" value="UniProtKB-EC"/>
</dbReference>
<keyword evidence="4" id="KW-1185">Reference proteome</keyword>
<dbReference type="Pfam" id="PF06026">
    <property type="entry name" value="Rib_5-P_isom_A"/>
    <property type="match status" value="1"/>
</dbReference>
<feature type="binding site" evidence="2">
    <location>
        <begin position="106"/>
        <end position="109"/>
    </location>
    <ligand>
        <name>substrate</name>
    </ligand>
</feature>
<accession>A0ABT9A9B1</accession>
<evidence type="ECO:0000256" key="1">
    <source>
        <dbReference type="ARBA" id="ARBA00023235"/>
    </source>
</evidence>
<dbReference type="Gene3D" id="3.40.50.1360">
    <property type="match status" value="1"/>
</dbReference>
<feature type="binding site" evidence="2">
    <location>
        <begin position="93"/>
        <end position="96"/>
    </location>
    <ligand>
        <name>substrate</name>
    </ligand>
</feature>
<feature type="binding site" evidence="2">
    <location>
        <begin position="37"/>
        <end position="40"/>
    </location>
    <ligand>
        <name>substrate</name>
    </ligand>
</feature>
<comment type="function">
    <text evidence="2">Catalyzes the reversible conversion of ribose-5-phosphate to ribulose 5-phosphate.</text>
</comment>
<dbReference type="InterPro" id="IPR037171">
    <property type="entry name" value="NagB/RpiA_transferase-like"/>
</dbReference>
<dbReference type="PANTHER" id="PTHR11934">
    <property type="entry name" value="RIBOSE-5-PHOSPHATE ISOMERASE"/>
    <property type="match status" value="1"/>
</dbReference>
<evidence type="ECO:0000313" key="4">
    <source>
        <dbReference type="Proteomes" id="UP001167796"/>
    </source>
</evidence>
<dbReference type="CDD" id="cd01398">
    <property type="entry name" value="RPI_A"/>
    <property type="match status" value="1"/>
</dbReference>
<sequence>MAALPSETPTNQEDEKRHAAATALRWVRSGMVLGLGSGSTSAHFITLLGEKVQAGELQIQATATSQASEALARQLGIPLLEPRRGLRFDLTVDGADELDAQLQLMKGGGGALLREKVLKTASDYLLIIADSSKYVAQLGRFPLPLEVVPFALPWVLDAVEKLGGAPVVRPNQSQPDGLYRSDQGNLLVDCHFKVISEPEQLALQLQAVPGIVEHGLFLGMAQAAVVARGEQAVVVRAGQVDVEAEGFAELP</sequence>
<comment type="pathway">
    <text evidence="2">Carbohydrate degradation; pentose phosphate pathway; D-ribose 5-phosphate from D-ribulose 5-phosphate (non-oxidative stage): step 1/1.</text>
</comment>
<dbReference type="InterPro" id="IPR020672">
    <property type="entry name" value="Ribose5P_isomerase_typA_subgr"/>
</dbReference>
<comment type="similarity">
    <text evidence="2">Belongs to the ribose 5-phosphate isomerase family.</text>
</comment>
<protein>
    <recommendedName>
        <fullName evidence="2">Ribose-5-phosphate isomerase A</fullName>
        <ecNumber evidence="2">5.3.1.6</ecNumber>
    </recommendedName>
    <alternativeName>
        <fullName evidence="2">Phosphoriboisomerase A</fullName>
        <shortName evidence="2">PRI</shortName>
    </alternativeName>
</protein>
<dbReference type="SUPFAM" id="SSF75445">
    <property type="entry name" value="D-ribose-5-phosphate isomerase (RpiA), lid domain"/>
    <property type="match status" value="1"/>
</dbReference>
<keyword evidence="1 2" id="KW-0413">Isomerase</keyword>
<evidence type="ECO:0000313" key="3">
    <source>
        <dbReference type="EMBL" id="MDO7846431.1"/>
    </source>
</evidence>
<dbReference type="InterPro" id="IPR004788">
    <property type="entry name" value="Ribose5P_isomerase_type_A"/>
</dbReference>